<proteinExistence type="predicted"/>
<accession>A0A1M5RUQ8</accession>
<dbReference type="Proteomes" id="UP000242520">
    <property type="component" value="Unassembled WGS sequence"/>
</dbReference>
<dbReference type="AlphaFoldDB" id="A0A1M5RUQ8"/>
<dbReference type="RefSeq" id="WP_072725198.1">
    <property type="nucleotide sequence ID" value="NZ_FQXH01000015.1"/>
</dbReference>
<reference evidence="2" key="1">
    <citation type="submission" date="2016-11" db="EMBL/GenBank/DDBJ databases">
        <authorList>
            <person name="Varghese N."/>
            <person name="Submissions S."/>
        </authorList>
    </citation>
    <scope>NUCLEOTIDE SEQUENCE [LARGE SCALE GENOMIC DNA]</scope>
    <source>
        <strain evidence="2">DSM 15285</strain>
    </source>
</reference>
<sequence length="78" mass="9796">MVIERKEVNKSTIRLWYSIEFMNEKNVYEKDIEFIVKKKSKLKKLKVQKTRNSVFKNNYKNFEYDYEEDFYDPDNYFD</sequence>
<evidence type="ECO:0000313" key="1">
    <source>
        <dbReference type="EMBL" id="SHH29920.1"/>
    </source>
</evidence>
<organism evidence="1 2">
    <name type="scientific">Tepidibacter thalassicus DSM 15285</name>
    <dbReference type="NCBI Taxonomy" id="1123350"/>
    <lineage>
        <taxon>Bacteria</taxon>
        <taxon>Bacillati</taxon>
        <taxon>Bacillota</taxon>
        <taxon>Clostridia</taxon>
        <taxon>Peptostreptococcales</taxon>
        <taxon>Peptostreptococcaceae</taxon>
        <taxon>Tepidibacter</taxon>
    </lineage>
</organism>
<dbReference type="EMBL" id="FQXH01000015">
    <property type="protein sequence ID" value="SHH29920.1"/>
    <property type="molecule type" value="Genomic_DNA"/>
</dbReference>
<evidence type="ECO:0000313" key="2">
    <source>
        <dbReference type="Proteomes" id="UP000242520"/>
    </source>
</evidence>
<protein>
    <submittedName>
        <fullName evidence="1">Uncharacterized protein</fullName>
    </submittedName>
</protein>
<keyword evidence="2" id="KW-1185">Reference proteome</keyword>
<name>A0A1M5RUQ8_9FIRM</name>
<gene>
    <name evidence="1" type="ORF">SAMN02744040_01509</name>
</gene>